<dbReference type="InterPro" id="IPR001867">
    <property type="entry name" value="OmpR/PhoB-type_DNA-bd"/>
</dbReference>
<dbReference type="GO" id="GO:0032993">
    <property type="term" value="C:protein-DNA complex"/>
    <property type="evidence" value="ECO:0007669"/>
    <property type="project" value="TreeGrafter"/>
</dbReference>
<dbReference type="Gene3D" id="6.10.250.690">
    <property type="match status" value="1"/>
</dbReference>
<dbReference type="InterPro" id="IPR001789">
    <property type="entry name" value="Sig_transdc_resp-reg_receiver"/>
</dbReference>
<sequence length="232" mass="26634">MRKQTILVVEDETALAELLIYALKREGYSAIHAGTGRLAEEKVRQEKPDLILLDLMLPDLSGFDFCKTASLEKWNIPIIMLTAKSDMVDKLLGMEMGADDYMTKPFDVREVIVRIKAVFRRIELATALAKGEAEASIDIKDHIRLIKRQRVVLKDGEKVELKSKEFDLLMFLAENRRSVFTRAQLLDHVWGYDFPGDTRTVDIHVQRLRKKLDREGEESIIETIFAVGYKLP</sequence>
<keyword evidence="5 8" id="KW-0238">DNA-binding</keyword>
<dbReference type="SUPFAM" id="SSF52172">
    <property type="entry name" value="CheY-like"/>
    <property type="match status" value="1"/>
</dbReference>
<evidence type="ECO:0000256" key="4">
    <source>
        <dbReference type="ARBA" id="ARBA00023015"/>
    </source>
</evidence>
<keyword evidence="6" id="KW-0804">Transcription</keyword>
<evidence type="ECO:0000256" key="5">
    <source>
        <dbReference type="ARBA" id="ARBA00023125"/>
    </source>
</evidence>
<keyword evidence="3" id="KW-0902">Two-component regulatory system</keyword>
<dbReference type="FunFam" id="3.40.50.2300:FF:000001">
    <property type="entry name" value="DNA-binding response regulator PhoB"/>
    <property type="match status" value="1"/>
</dbReference>
<dbReference type="GO" id="GO:0000156">
    <property type="term" value="F:phosphorelay response regulator activity"/>
    <property type="evidence" value="ECO:0007669"/>
    <property type="project" value="TreeGrafter"/>
</dbReference>
<dbReference type="Pfam" id="PF00486">
    <property type="entry name" value="Trans_reg_C"/>
    <property type="match status" value="1"/>
</dbReference>
<dbReference type="InterPro" id="IPR011006">
    <property type="entry name" value="CheY-like_superfamily"/>
</dbReference>
<dbReference type="InterPro" id="IPR036388">
    <property type="entry name" value="WH-like_DNA-bd_sf"/>
</dbReference>
<dbReference type="CDD" id="cd00383">
    <property type="entry name" value="trans_reg_C"/>
    <property type="match status" value="1"/>
</dbReference>
<keyword evidence="12" id="KW-1185">Reference proteome</keyword>
<evidence type="ECO:0000259" key="10">
    <source>
        <dbReference type="PROSITE" id="PS51755"/>
    </source>
</evidence>
<keyword evidence="2 7" id="KW-0597">Phosphoprotein</keyword>
<accession>A0A917HHU0</accession>
<evidence type="ECO:0000313" key="11">
    <source>
        <dbReference type="EMBL" id="GGG79463.1"/>
    </source>
</evidence>
<dbReference type="SUPFAM" id="SSF46894">
    <property type="entry name" value="C-terminal effector domain of the bipartite response regulators"/>
    <property type="match status" value="1"/>
</dbReference>
<evidence type="ECO:0000256" key="8">
    <source>
        <dbReference type="PROSITE-ProRule" id="PRU01091"/>
    </source>
</evidence>
<protein>
    <submittedName>
        <fullName evidence="11">DNA-binding response regulator</fullName>
    </submittedName>
</protein>
<evidence type="ECO:0000256" key="3">
    <source>
        <dbReference type="ARBA" id="ARBA00023012"/>
    </source>
</evidence>
<feature type="domain" description="Response regulatory" evidence="9">
    <location>
        <begin position="5"/>
        <end position="119"/>
    </location>
</feature>
<dbReference type="GO" id="GO:0006355">
    <property type="term" value="P:regulation of DNA-templated transcription"/>
    <property type="evidence" value="ECO:0007669"/>
    <property type="project" value="InterPro"/>
</dbReference>
<keyword evidence="4" id="KW-0805">Transcription regulation</keyword>
<dbReference type="Gene3D" id="1.10.10.10">
    <property type="entry name" value="Winged helix-like DNA-binding domain superfamily/Winged helix DNA-binding domain"/>
    <property type="match status" value="1"/>
</dbReference>
<dbReference type="PANTHER" id="PTHR48111:SF40">
    <property type="entry name" value="PHOSPHATE REGULON TRANSCRIPTIONAL REGULATORY PROTEIN PHOB"/>
    <property type="match status" value="1"/>
</dbReference>
<feature type="modified residue" description="4-aspartylphosphate" evidence="7">
    <location>
        <position position="54"/>
    </location>
</feature>
<dbReference type="SMART" id="SM00862">
    <property type="entry name" value="Trans_reg_C"/>
    <property type="match status" value="1"/>
</dbReference>
<dbReference type="GO" id="GO:0005829">
    <property type="term" value="C:cytosol"/>
    <property type="evidence" value="ECO:0007669"/>
    <property type="project" value="TreeGrafter"/>
</dbReference>
<evidence type="ECO:0000256" key="6">
    <source>
        <dbReference type="ARBA" id="ARBA00023163"/>
    </source>
</evidence>
<dbReference type="PROSITE" id="PS50110">
    <property type="entry name" value="RESPONSE_REGULATORY"/>
    <property type="match status" value="1"/>
</dbReference>
<dbReference type="FunFam" id="1.10.10.10:FF:000018">
    <property type="entry name" value="DNA-binding response regulator ResD"/>
    <property type="match status" value="1"/>
</dbReference>
<organism evidence="11 12">
    <name type="scientific">Paenibacillus radicis</name>
    <name type="common">ex Gao et al. 2016</name>
    <dbReference type="NCBI Taxonomy" id="1737354"/>
    <lineage>
        <taxon>Bacteria</taxon>
        <taxon>Bacillati</taxon>
        <taxon>Bacillota</taxon>
        <taxon>Bacilli</taxon>
        <taxon>Bacillales</taxon>
        <taxon>Paenibacillaceae</taxon>
        <taxon>Paenibacillus</taxon>
    </lineage>
</organism>
<evidence type="ECO:0000259" key="9">
    <source>
        <dbReference type="PROSITE" id="PS50110"/>
    </source>
</evidence>
<evidence type="ECO:0000256" key="2">
    <source>
        <dbReference type="ARBA" id="ARBA00022553"/>
    </source>
</evidence>
<evidence type="ECO:0000256" key="7">
    <source>
        <dbReference type="PROSITE-ProRule" id="PRU00169"/>
    </source>
</evidence>
<evidence type="ECO:0000313" key="12">
    <source>
        <dbReference type="Proteomes" id="UP000600247"/>
    </source>
</evidence>
<reference evidence="11 12" key="1">
    <citation type="journal article" date="2014" name="Int. J. Syst. Evol. Microbiol.">
        <title>Complete genome sequence of Corynebacterium casei LMG S-19264T (=DSM 44701T), isolated from a smear-ripened cheese.</title>
        <authorList>
            <consortium name="US DOE Joint Genome Institute (JGI-PGF)"/>
            <person name="Walter F."/>
            <person name="Albersmeier A."/>
            <person name="Kalinowski J."/>
            <person name="Ruckert C."/>
        </authorList>
    </citation>
    <scope>NUCLEOTIDE SEQUENCE [LARGE SCALE GENOMIC DNA]</scope>
    <source>
        <strain evidence="11 12">CGMCC 1.15286</strain>
    </source>
</reference>
<comment type="subcellular location">
    <subcellularLocation>
        <location evidence="1">Cytoplasm</location>
    </subcellularLocation>
</comment>
<feature type="domain" description="OmpR/PhoB-type" evidence="10">
    <location>
        <begin position="134"/>
        <end position="232"/>
    </location>
</feature>
<dbReference type="EMBL" id="BMHY01000009">
    <property type="protein sequence ID" value="GGG79463.1"/>
    <property type="molecule type" value="Genomic_DNA"/>
</dbReference>
<feature type="DNA-binding region" description="OmpR/PhoB-type" evidence="8">
    <location>
        <begin position="134"/>
        <end position="232"/>
    </location>
</feature>
<dbReference type="Proteomes" id="UP000600247">
    <property type="component" value="Unassembled WGS sequence"/>
</dbReference>
<proteinExistence type="predicted"/>
<dbReference type="AlphaFoldDB" id="A0A917HHU0"/>
<gene>
    <name evidence="11" type="ORF">GCM10010918_40650</name>
</gene>
<dbReference type="GO" id="GO:0000976">
    <property type="term" value="F:transcription cis-regulatory region binding"/>
    <property type="evidence" value="ECO:0007669"/>
    <property type="project" value="TreeGrafter"/>
</dbReference>
<dbReference type="PANTHER" id="PTHR48111">
    <property type="entry name" value="REGULATOR OF RPOS"/>
    <property type="match status" value="1"/>
</dbReference>
<dbReference type="InterPro" id="IPR016032">
    <property type="entry name" value="Sig_transdc_resp-reg_C-effctor"/>
</dbReference>
<dbReference type="PROSITE" id="PS51755">
    <property type="entry name" value="OMPR_PHOB"/>
    <property type="match status" value="1"/>
</dbReference>
<dbReference type="InterPro" id="IPR039420">
    <property type="entry name" value="WalR-like"/>
</dbReference>
<dbReference type="Gene3D" id="3.40.50.2300">
    <property type="match status" value="1"/>
</dbReference>
<comment type="caution">
    <text evidence="11">The sequence shown here is derived from an EMBL/GenBank/DDBJ whole genome shotgun (WGS) entry which is preliminary data.</text>
</comment>
<evidence type="ECO:0000256" key="1">
    <source>
        <dbReference type="ARBA" id="ARBA00004496"/>
    </source>
</evidence>
<dbReference type="RefSeq" id="WP_188891037.1">
    <property type="nucleotide sequence ID" value="NZ_BMHY01000009.1"/>
</dbReference>
<dbReference type="SMART" id="SM00448">
    <property type="entry name" value="REC"/>
    <property type="match status" value="1"/>
</dbReference>
<name>A0A917HHU0_9BACL</name>
<dbReference type="Pfam" id="PF00072">
    <property type="entry name" value="Response_reg"/>
    <property type="match status" value="1"/>
</dbReference>